<gene>
    <name evidence="2" type="ORF">ACFPWV_24100</name>
</gene>
<comment type="caution">
    <text evidence="2">The sequence shown here is derived from an EMBL/GenBank/DDBJ whole genome shotgun (WGS) entry which is preliminary data.</text>
</comment>
<name>A0ABW0DXB4_9ACTN</name>
<organism evidence="2 3">
    <name type="scientific">Streptomyces atrovirens</name>
    <dbReference type="NCBI Taxonomy" id="285556"/>
    <lineage>
        <taxon>Bacteria</taxon>
        <taxon>Bacillati</taxon>
        <taxon>Actinomycetota</taxon>
        <taxon>Actinomycetes</taxon>
        <taxon>Kitasatosporales</taxon>
        <taxon>Streptomycetaceae</taxon>
        <taxon>Streptomyces</taxon>
    </lineage>
</organism>
<evidence type="ECO:0000313" key="3">
    <source>
        <dbReference type="Proteomes" id="UP001596035"/>
    </source>
</evidence>
<protein>
    <submittedName>
        <fullName evidence="2">Uncharacterized protein</fullName>
    </submittedName>
</protein>
<proteinExistence type="predicted"/>
<keyword evidence="3" id="KW-1185">Reference proteome</keyword>
<evidence type="ECO:0000256" key="1">
    <source>
        <dbReference type="SAM" id="MobiDB-lite"/>
    </source>
</evidence>
<sequence>MRIADRSSGREPARGEAVAVVTDDGAREILRTTTAHKVRGLLVIDGHGTAALGPVGPGVVRVRPRLARNAHRGMRTSRATARDARVGGARSAGEADGSRD</sequence>
<dbReference type="EMBL" id="JBHSKN010000021">
    <property type="protein sequence ID" value="MFC5242961.1"/>
    <property type="molecule type" value="Genomic_DNA"/>
</dbReference>
<evidence type="ECO:0000313" key="2">
    <source>
        <dbReference type="EMBL" id="MFC5242961.1"/>
    </source>
</evidence>
<dbReference type="RefSeq" id="WP_344559909.1">
    <property type="nucleotide sequence ID" value="NZ_BAAATG010000016.1"/>
</dbReference>
<accession>A0ABW0DXB4</accession>
<dbReference type="Proteomes" id="UP001596035">
    <property type="component" value="Unassembled WGS sequence"/>
</dbReference>
<feature type="region of interest" description="Disordered" evidence="1">
    <location>
        <begin position="70"/>
        <end position="100"/>
    </location>
</feature>
<reference evidence="3" key="1">
    <citation type="journal article" date="2019" name="Int. J. Syst. Evol. Microbiol.">
        <title>The Global Catalogue of Microorganisms (GCM) 10K type strain sequencing project: providing services to taxonomists for standard genome sequencing and annotation.</title>
        <authorList>
            <consortium name="The Broad Institute Genomics Platform"/>
            <consortium name="The Broad Institute Genome Sequencing Center for Infectious Disease"/>
            <person name="Wu L."/>
            <person name="Ma J."/>
        </authorList>
    </citation>
    <scope>NUCLEOTIDE SEQUENCE [LARGE SCALE GENOMIC DNA]</scope>
    <source>
        <strain evidence="3">CGMCC 4.7131</strain>
    </source>
</reference>